<protein>
    <submittedName>
        <fullName evidence="1">Uncharacterized protein</fullName>
    </submittedName>
</protein>
<evidence type="ECO:0000313" key="2">
    <source>
        <dbReference type="Proteomes" id="UP001060170"/>
    </source>
</evidence>
<reference evidence="1 2" key="3">
    <citation type="journal article" date="2022" name="Microbiol. Spectr.">
        <title>Folding features and dynamics of 3D genome architecture in plant fungal pathogens.</title>
        <authorList>
            <person name="Xia C."/>
        </authorList>
    </citation>
    <scope>NUCLEOTIDE SEQUENCE [LARGE SCALE GENOMIC DNA]</scope>
    <source>
        <strain evidence="1 2">93-210</strain>
    </source>
</reference>
<dbReference type="Proteomes" id="UP001060170">
    <property type="component" value="Chromosome 5"/>
</dbReference>
<proteinExistence type="predicted"/>
<organism evidence="1 2">
    <name type="scientific">Puccinia striiformis f. sp. tritici</name>
    <dbReference type="NCBI Taxonomy" id="168172"/>
    <lineage>
        <taxon>Eukaryota</taxon>
        <taxon>Fungi</taxon>
        <taxon>Dikarya</taxon>
        <taxon>Basidiomycota</taxon>
        <taxon>Pucciniomycotina</taxon>
        <taxon>Pucciniomycetes</taxon>
        <taxon>Pucciniales</taxon>
        <taxon>Pucciniaceae</taxon>
        <taxon>Puccinia</taxon>
    </lineage>
</organism>
<sequence>MLSNDMAAQPTPALIHGLSYPRSMIPFPFTWRVMADGSGAKYTVLGAPKFVEPQRVLGSIGVRAVALVGLIWFDQSATSSQVIVTWISAVDQATCVPVRGVSSRSEKSPRSLPPGPRSLPSGPRNLSGVPRPSFTRVDLLISETAAEKHRFEMRW</sequence>
<reference evidence="2" key="2">
    <citation type="journal article" date="2018" name="Mol. Plant Microbe Interact.">
        <title>Genome sequence resources for the wheat stripe rust pathogen (Puccinia striiformis f. sp. tritici) and the barley stripe rust pathogen (Puccinia striiformis f. sp. hordei).</title>
        <authorList>
            <person name="Xia C."/>
            <person name="Wang M."/>
            <person name="Yin C."/>
            <person name="Cornejo O.E."/>
            <person name="Hulbert S.H."/>
            <person name="Chen X."/>
        </authorList>
    </citation>
    <scope>NUCLEOTIDE SEQUENCE [LARGE SCALE GENOMIC DNA]</scope>
    <source>
        <strain evidence="2">93-210</strain>
    </source>
</reference>
<gene>
    <name evidence="1" type="ORF">MJO28_005512</name>
</gene>
<accession>A0ACC0EK90</accession>
<evidence type="ECO:0000313" key="1">
    <source>
        <dbReference type="EMBL" id="KAI7955112.1"/>
    </source>
</evidence>
<reference evidence="2" key="1">
    <citation type="journal article" date="2018" name="BMC Genomics">
        <title>Genomic insights into host adaptation between the wheat stripe rust pathogen (Puccinia striiformis f. sp. tritici) and the barley stripe rust pathogen (Puccinia striiformis f. sp. hordei).</title>
        <authorList>
            <person name="Xia C."/>
            <person name="Wang M."/>
            <person name="Yin C."/>
            <person name="Cornejo O.E."/>
            <person name="Hulbert S.H."/>
            <person name="Chen X."/>
        </authorList>
    </citation>
    <scope>NUCLEOTIDE SEQUENCE [LARGE SCALE GENOMIC DNA]</scope>
    <source>
        <strain evidence="2">93-210</strain>
    </source>
</reference>
<name>A0ACC0EK90_9BASI</name>
<comment type="caution">
    <text evidence="1">The sequence shown here is derived from an EMBL/GenBank/DDBJ whole genome shotgun (WGS) entry which is preliminary data.</text>
</comment>
<dbReference type="EMBL" id="CM045869">
    <property type="protein sequence ID" value="KAI7955112.1"/>
    <property type="molecule type" value="Genomic_DNA"/>
</dbReference>
<keyword evidence="2" id="KW-1185">Reference proteome</keyword>